<evidence type="ECO:0000313" key="2">
    <source>
        <dbReference type="EMBL" id="PIL28006.1"/>
    </source>
</evidence>
<dbReference type="EMBL" id="AYKW01000030">
    <property type="protein sequence ID" value="PIL28006.1"/>
    <property type="molecule type" value="Genomic_DNA"/>
</dbReference>
<organism evidence="2 3">
    <name type="scientific">Ganoderma sinense ZZ0214-1</name>
    <dbReference type="NCBI Taxonomy" id="1077348"/>
    <lineage>
        <taxon>Eukaryota</taxon>
        <taxon>Fungi</taxon>
        <taxon>Dikarya</taxon>
        <taxon>Basidiomycota</taxon>
        <taxon>Agaricomycotina</taxon>
        <taxon>Agaricomycetes</taxon>
        <taxon>Polyporales</taxon>
        <taxon>Polyporaceae</taxon>
        <taxon>Ganoderma</taxon>
    </lineage>
</organism>
<gene>
    <name evidence="2" type="ORF">GSI_09857</name>
</gene>
<keyword evidence="3" id="KW-1185">Reference proteome</keyword>
<evidence type="ECO:0000313" key="3">
    <source>
        <dbReference type="Proteomes" id="UP000230002"/>
    </source>
</evidence>
<reference evidence="2 3" key="1">
    <citation type="journal article" date="2015" name="Sci. Rep.">
        <title>Chromosome-level genome map provides insights into diverse defense mechanisms in the medicinal fungus Ganoderma sinense.</title>
        <authorList>
            <person name="Zhu Y."/>
            <person name="Xu J."/>
            <person name="Sun C."/>
            <person name="Zhou S."/>
            <person name="Xu H."/>
            <person name="Nelson D.R."/>
            <person name="Qian J."/>
            <person name="Song J."/>
            <person name="Luo H."/>
            <person name="Xiang L."/>
            <person name="Li Y."/>
            <person name="Xu Z."/>
            <person name="Ji A."/>
            <person name="Wang L."/>
            <person name="Lu S."/>
            <person name="Hayward A."/>
            <person name="Sun W."/>
            <person name="Li X."/>
            <person name="Schwartz D.C."/>
            <person name="Wang Y."/>
            <person name="Chen S."/>
        </authorList>
    </citation>
    <scope>NUCLEOTIDE SEQUENCE [LARGE SCALE GENOMIC DNA]</scope>
    <source>
        <strain evidence="2 3">ZZ0214-1</strain>
    </source>
</reference>
<feature type="compositionally biased region" description="Basic and acidic residues" evidence="1">
    <location>
        <begin position="22"/>
        <end position="46"/>
    </location>
</feature>
<evidence type="ECO:0000256" key="1">
    <source>
        <dbReference type="SAM" id="MobiDB-lite"/>
    </source>
</evidence>
<dbReference type="AlphaFoldDB" id="A0A2G8S2L1"/>
<dbReference type="Proteomes" id="UP000230002">
    <property type="component" value="Unassembled WGS sequence"/>
</dbReference>
<proteinExistence type="predicted"/>
<feature type="region of interest" description="Disordered" evidence="1">
    <location>
        <begin position="140"/>
        <end position="160"/>
    </location>
</feature>
<feature type="region of interest" description="Disordered" evidence="1">
    <location>
        <begin position="22"/>
        <end position="66"/>
    </location>
</feature>
<accession>A0A2G8S2L1</accession>
<name>A0A2G8S2L1_9APHY</name>
<sequence length="198" mass="21649">MWQGRVHRDIDVQNAAFAAIRRESQPRAVGRERKASHNASESENRPLSEGPSVPEPHGPILGSSRNRAAVRGPCARHDGRGICISFELGDFAARAPADVPNRHRPGFIVTGRNEIPTIRGEHEHRHDSIATVRDPALDCRSAGGVPEDDGRVPRSAGHPLAVRRDHEGLHPAVVLRRSGYKMATITFNFALHCAAARE</sequence>
<comment type="caution">
    <text evidence="2">The sequence shown here is derived from an EMBL/GenBank/DDBJ whole genome shotgun (WGS) entry which is preliminary data.</text>
</comment>
<protein>
    <submittedName>
        <fullName evidence="2">Uncharacterized protein</fullName>
    </submittedName>
</protein>